<gene>
    <name evidence="3" type="ORF">Q5H94_00730</name>
</gene>
<dbReference type="Proteomes" id="UP001176468">
    <property type="component" value="Unassembled WGS sequence"/>
</dbReference>
<feature type="chain" id="PRO_5046588179" evidence="2">
    <location>
        <begin position="20"/>
        <end position="94"/>
    </location>
</feature>
<evidence type="ECO:0000313" key="4">
    <source>
        <dbReference type="Proteomes" id="UP001176468"/>
    </source>
</evidence>
<accession>A0ABT8ZTF4</accession>
<name>A0ABT8ZTF4_9SPHN</name>
<evidence type="ECO:0000313" key="3">
    <source>
        <dbReference type="EMBL" id="MDO7840837.1"/>
    </source>
</evidence>
<dbReference type="RefSeq" id="WP_304559108.1">
    <property type="nucleotide sequence ID" value="NZ_JAUQSZ010000001.1"/>
</dbReference>
<keyword evidence="1" id="KW-1133">Transmembrane helix</keyword>
<dbReference type="InterPro" id="IPR021762">
    <property type="entry name" value="DUF3325"/>
</dbReference>
<keyword evidence="4" id="KW-1185">Reference proteome</keyword>
<evidence type="ECO:0000256" key="2">
    <source>
        <dbReference type="SAM" id="SignalP"/>
    </source>
</evidence>
<feature type="transmembrane region" description="Helical" evidence="1">
    <location>
        <begin position="43"/>
        <end position="59"/>
    </location>
</feature>
<dbReference type="Pfam" id="PF11804">
    <property type="entry name" value="DUF3325"/>
    <property type="match status" value="1"/>
</dbReference>
<proteinExistence type="predicted"/>
<keyword evidence="1" id="KW-0472">Membrane</keyword>
<organism evidence="3 4">
    <name type="scientific">Sphingomonas immobilis</name>
    <dbReference type="NCBI Taxonomy" id="3063997"/>
    <lineage>
        <taxon>Bacteria</taxon>
        <taxon>Pseudomonadati</taxon>
        <taxon>Pseudomonadota</taxon>
        <taxon>Alphaproteobacteria</taxon>
        <taxon>Sphingomonadales</taxon>
        <taxon>Sphingomonadaceae</taxon>
        <taxon>Sphingomonas</taxon>
    </lineage>
</organism>
<feature type="transmembrane region" description="Helical" evidence="1">
    <location>
        <begin position="66"/>
        <end position="85"/>
    </location>
</feature>
<keyword evidence="1" id="KW-0812">Transmembrane</keyword>
<keyword evidence="2" id="KW-0732">Signal</keyword>
<reference evidence="3" key="1">
    <citation type="submission" date="2023-07" db="EMBL/GenBank/DDBJ databases">
        <authorList>
            <person name="Kim M.K."/>
        </authorList>
    </citation>
    <scope>NUCLEOTIDE SEQUENCE</scope>
    <source>
        <strain evidence="3">CA1-15</strain>
    </source>
</reference>
<evidence type="ECO:0000256" key="1">
    <source>
        <dbReference type="SAM" id="Phobius"/>
    </source>
</evidence>
<comment type="caution">
    <text evidence="3">The sequence shown here is derived from an EMBL/GenBank/DDBJ whole genome shotgun (WGS) entry which is preliminary data.</text>
</comment>
<sequence>MITLCLIVAVAAFACFALATDPHHRKRIGGPCPKPRVKALRAAAWGLLGIGFVLAMLAWGPVFGAIGWAGAIMAGAAATFLFLNFGPAWKIGPH</sequence>
<dbReference type="EMBL" id="JAUQSZ010000001">
    <property type="protein sequence ID" value="MDO7840837.1"/>
    <property type="molecule type" value="Genomic_DNA"/>
</dbReference>
<feature type="signal peptide" evidence="2">
    <location>
        <begin position="1"/>
        <end position="19"/>
    </location>
</feature>
<protein>
    <submittedName>
        <fullName evidence="3">DUF3325 family protein</fullName>
    </submittedName>
</protein>